<organism evidence="1 2">
    <name type="scientific">Coprinellus micaceus</name>
    <name type="common">Glistening ink-cap mushroom</name>
    <name type="synonym">Coprinus micaceus</name>
    <dbReference type="NCBI Taxonomy" id="71717"/>
    <lineage>
        <taxon>Eukaryota</taxon>
        <taxon>Fungi</taxon>
        <taxon>Dikarya</taxon>
        <taxon>Basidiomycota</taxon>
        <taxon>Agaricomycotina</taxon>
        <taxon>Agaricomycetes</taxon>
        <taxon>Agaricomycetidae</taxon>
        <taxon>Agaricales</taxon>
        <taxon>Agaricineae</taxon>
        <taxon>Psathyrellaceae</taxon>
        <taxon>Coprinellus</taxon>
    </lineage>
</organism>
<accession>A0A4Y7S0F8</accession>
<dbReference type="AlphaFoldDB" id="A0A4Y7S0F8"/>
<feature type="non-terminal residue" evidence="1">
    <location>
        <position position="1"/>
    </location>
</feature>
<dbReference type="OrthoDB" id="3253621at2759"/>
<sequence length="267" mass="30113">NKVFAVCVGRPKDASWHAACSEAGATMREHAQHDTFVRKELDHKRGRFPVINAGILHGQGSKGAHNLCVHGHDETLNALLGSKAIQRVAVHQSESLKLYFPRLYDYYHLRQTGVLAHDSTLRPNFVRSVFACSAFNMGDKVTTCSHRDCMNCPFGQCAVTAFGAYDYTRGGHLVLEEAQLYIEFPAGSLILLPSATVTHANTPIQEGEMRQSFTQYTPGGLFRYYDNGFRTESQLFEQDKEEYWRIMGEKDTRWEMGLGLWSTLDEL</sequence>
<dbReference type="Proteomes" id="UP000298030">
    <property type="component" value="Unassembled WGS sequence"/>
</dbReference>
<keyword evidence="2" id="KW-1185">Reference proteome</keyword>
<reference evidence="1 2" key="1">
    <citation type="journal article" date="2019" name="Nat. Ecol. Evol.">
        <title>Megaphylogeny resolves global patterns of mushroom evolution.</title>
        <authorList>
            <person name="Varga T."/>
            <person name="Krizsan K."/>
            <person name="Foldi C."/>
            <person name="Dima B."/>
            <person name="Sanchez-Garcia M."/>
            <person name="Sanchez-Ramirez S."/>
            <person name="Szollosi G.J."/>
            <person name="Szarkandi J.G."/>
            <person name="Papp V."/>
            <person name="Albert L."/>
            <person name="Andreopoulos W."/>
            <person name="Angelini C."/>
            <person name="Antonin V."/>
            <person name="Barry K.W."/>
            <person name="Bougher N.L."/>
            <person name="Buchanan P."/>
            <person name="Buyck B."/>
            <person name="Bense V."/>
            <person name="Catcheside P."/>
            <person name="Chovatia M."/>
            <person name="Cooper J."/>
            <person name="Damon W."/>
            <person name="Desjardin D."/>
            <person name="Finy P."/>
            <person name="Geml J."/>
            <person name="Haridas S."/>
            <person name="Hughes K."/>
            <person name="Justo A."/>
            <person name="Karasinski D."/>
            <person name="Kautmanova I."/>
            <person name="Kiss B."/>
            <person name="Kocsube S."/>
            <person name="Kotiranta H."/>
            <person name="LaButti K.M."/>
            <person name="Lechner B.E."/>
            <person name="Liimatainen K."/>
            <person name="Lipzen A."/>
            <person name="Lukacs Z."/>
            <person name="Mihaltcheva S."/>
            <person name="Morgado L.N."/>
            <person name="Niskanen T."/>
            <person name="Noordeloos M.E."/>
            <person name="Ohm R.A."/>
            <person name="Ortiz-Santana B."/>
            <person name="Ovrebo C."/>
            <person name="Racz N."/>
            <person name="Riley R."/>
            <person name="Savchenko A."/>
            <person name="Shiryaev A."/>
            <person name="Soop K."/>
            <person name="Spirin V."/>
            <person name="Szebenyi C."/>
            <person name="Tomsovsky M."/>
            <person name="Tulloss R.E."/>
            <person name="Uehling J."/>
            <person name="Grigoriev I.V."/>
            <person name="Vagvolgyi C."/>
            <person name="Papp T."/>
            <person name="Martin F.M."/>
            <person name="Miettinen O."/>
            <person name="Hibbett D.S."/>
            <person name="Nagy L.G."/>
        </authorList>
    </citation>
    <scope>NUCLEOTIDE SEQUENCE [LARGE SCALE GENOMIC DNA]</scope>
    <source>
        <strain evidence="1 2">FP101781</strain>
    </source>
</reference>
<dbReference type="Gene3D" id="3.60.130.30">
    <property type="match status" value="1"/>
</dbReference>
<evidence type="ECO:0000313" key="1">
    <source>
        <dbReference type="EMBL" id="TEB14594.1"/>
    </source>
</evidence>
<evidence type="ECO:0000313" key="2">
    <source>
        <dbReference type="Proteomes" id="UP000298030"/>
    </source>
</evidence>
<comment type="caution">
    <text evidence="1">The sequence shown here is derived from an EMBL/GenBank/DDBJ whole genome shotgun (WGS) entry which is preliminary data.</text>
</comment>
<protein>
    <recommendedName>
        <fullName evidence="3">2OGFeDO JBP1/TET oxygenase domain-containing protein</fullName>
    </recommendedName>
</protein>
<name>A0A4Y7S0F8_COPMI</name>
<gene>
    <name evidence="1" type="ORF">FA13DRAFT_1597997</name>
</gene>
<dbReference type="EMBL" id="QPFP01000385">
    <property type="protein sequence ID" value="TEB14594.1"/>
    <property type="molecule type" value="Genomic_DNA"/>
</dbReference>
<evidence type="ECO:0008006" key="3">
    <source>
        <dbReference type="Google" id="ProtNLM"/>
    </source>
</evidence>
<dbReference type="STRING" id="71717.A0A4Y7S0F8"/>
<feature type="non-terminal residue" evidence="1">
    <location>
        <position position="267"/>
    </location>
</feature>
<proteinExistence type="predicted"/>